<gene>
    <name evidence="3" type="primary">NS5</name>
</gene>
<evidence type="ECO:0000313" key="5">
    <source>
        <dbReference type="Proteomes" id="UP000153628"/>
    </source>
</evidence>
<reference evidence="3" key="1">
    <citation type="submission" date="2014-08" db="EMBL/GenBank/DDBJ databases">
        <authorList>
            <person name="Lau S.K.P."/>
            <person name="Woo P.C.Y."/>
            <person name="Li K.S.M."/>
            <person name="Tsang A.K.L."/>
            <person name="Fan R.Y.Y."/>
            <person name="Luk H.K.H."/>
            <person name="Cai J.-P."/>
            <person name="Chan K.-H."/>
            <person name="Yuen K.-Y."/>
        </authorList>
    </citation>
    <scope>NUCLEOTIDE SEQUENCE</scope>
    <source>
        <strain evidence="1">HKU24-R05005I</strain>
        <strain evidence="2">HKU24-R05009I</strain>
        <strain evidence="3">HKU24-R05010I</strain>
    </source>
</reference>
<dbReference type="EMBL" id="KM349744">
    <property type="protein sequence ID" value="AJA91219.1"/>
    <property type="molecule type" value="Genomic_RNA"/>
</dbReference>
<evidence type="ECO:0000313" key="4">
    <source>
        <dbReference type="Proteomes" id="UP000144342"/>
    </source>
</evidence>
<organism evidence="3 4">
    <name type="scientific">Betacoronavirus HKU24</name>
    <dbReference type="NCBI Taxonomy" id="1590370"/>
    <lineage>
        <taxon>Viruses</taxon>
        <taxon>Riboviria</taxon>
        <taxon>Orthornavirae</taxon>
        <taxon>Pisuviricota</taxon>
        <taxon>Pisoniviricetes</taxon>
        <taxon>Nidovirales</taxon>
        <taxon>Cornidovirineae</taxon>
        <taxon>Coronaviridae</taxon>
        <taxon>Orthocoronavirinae</taxon>
        <taxon>Betacoronavirus</taxon>
        <taxon>Embecovirus</taxon>
        <taxon>Betacoronavirus ratti</taxon>
        <taxon>China Rattus coronavirus HKU24</taxon>
    </lineage>
</organism>
<dbReference type="Proteomes" id="UP000144342">
    <property type="component" value="Genome"/>
</dbReference>
<keyword evidence="5" id="KW-1185">Reference proteome</keyword>
<dbReference type="InterPro" id="IPR006841">
    <property type="entry name" value="Corona_NS2"/>
</dbReference>
<dbReference type="KEGG" id="vg:22807883"/>
<dbReference type="EMBL" id="KM349742">
    <property type="protein sequence ID" value="AJA91198.1"/>
    <property type="molecule type" value="Genomic_RNA"/>
</dbReference>
<proteinExistence type="predicted"/>
<dbReference type="Proteomes" id="UP000174571">
    <property type="component" value="Genome"/>
</dbReference>
<reference evidence="4 5" key="2">
    <citation type="journal article" date="2015" name="J. Virol.">
        <title>Discovery of a novel coronavirus, China Rattus coronavirus HKU24, from Norway rats supports the murine origin of Betacoronavirus 1 and has implications for the ancestor of Betacoronavirus lineage A.</title>
        <authorList>
            <person name="Lau S.K."/>
            <person name="Woo P.C."/>
            <person name="Li K.S."/>
            <person name="Tsang A.K."/>
            <person name="Fan R.Y."/>
            <person name="Luk H.K."/>
            <person name="Cai J.P."/>
            <person name="Chan K.H."/>
            <person name="Zheng B.J."/>
            <person name="Wang M."/>
            <person name="Yuen K.Y."/>
        </authorList>
    </citation>
    <scope>NUCLEOTIDE SEQUENCE [LARGE SCALE GENOMIC DNA]</scope>
    <source>
        <strain evidence="1">HKU24-R05005I</strain>
        <strain evidence="2">HKU24-R05009I</strain>
        <strain evidence="3">HKU24-R05010I</strain>
    </source>
</reference>
<dbReference type="Proteomes" id="UP000153628">
    <property type="component" value="Segment"/>
</dbReference>
<dbReference type="OrthoDB" id="15705at10239"/>
<dbReference type="EMBL" id="KM349743">
    <property type="protein sequence ID" value="AJA91209.1"/>
    <property type="molecule type" value="Genomic_RNA"/>
</dbReference>
<name>A0A0A7UXT6_9BETC</name>
<dbReference type="RefSeq" id="YP_009113027.1">
    <property type="nucleotide sequence ID" value="NC_026011.1"/>
</dbReference>
<dbReference type="Pfam" id="PF04753">
    <property type="entry name" value="Corona_NS12-7"/>
    <property type="match status" value="1"/>
</dbReference>
<sequence>MDPWAVDNIVYTRAFDVYNLESYCSIFGYKRPAVGYSFVHNNSWCRNQGKVLATLTLYGKTDKNFGIISGFKSFGNSPSEAVNKLVSETIEFILWRAEHLNRYG</sequence>
<evidence type="ECO:0000313" key="3">
    <source>
        <dbReference type="EMBL" id="AJA91219.1"/>
    </source>
</evidence>
<protein>
    <submittedName>
        <fullName evidence="3">Non-structural protein NS5</fullName>
    </submittedName>
</protein>
<accession>A0A0A7UXT6</accession>
<evidence type="ECO:0000313" key="1">
    <source>
        <dbReference type="EMBL" id="AJA91198.1"/>
    </source>
</evidence>
<dbReference type="GeneID" id="22807883"/>
<evidence type="ECO:0000313" key="2">
    <source>
        <dbReference type="EMBL" id="AJA91209.1"/>
    </source>
</evidence>